<dbReference type="EMBL" id="JAHDYR010000033">
    <property type="protein sequence ID" value="KAG9392753.1"/>
    <property type="molecule type" value="Genomic_DNA"/>
</dbReference>
<evidence type="ECO:0000256" key="1">
    <source>
        <dbReference type="SAM" id="MobiDB-lite"/>
    </source>
</evidence>
<keyword evidence="3" id="KW-1185">Reference proteome</keyword>
<dbReference type="AlphaFoldDB" id="A0A8J6E0X4"/>
<sequence length="84" mass="8964">MLNNRGLPSIPSIPSMANLRESVQTTTNDNKHATPQHRSSLAHPPSCIGFYTGTKDTVSTSYVGPLPGTKPSDLPIARSTDLSM</sequence>
<organism evidence="2 3">
    <name type="scientific">Carpediemonas membranifera</name>
    <dbReference type="NCBI Taxonomy" id="201153"/>
    <lineage>
        <taxon>Eukaryota</taxon>
        <taxon>Metamonada</taxon>
        <taxon>Carpediemonas-like organisms</taxon>
        <taxon>Carpediemonas</taxon>
    </lineage>
</organism>
<name>A0A8J6E0X4_9EUKA</name>
<evidence type="ECO:0000313" key="2">
    <source>
        <dbReference type="EMBL" id="KAG9392753.1"/>
    </source>
</evidence>
<reference evidence="2" key="1">
    <citation type="submission" date="2021-05" db="EMBL/GenBank/DDBJ databases">
        <title>A free-living protist that lacks canonical eukaryotic 1 DNA replication and segregation systems.</title>
        <authorList>
            <person name="Salas-Leiva D.E."/>
            <person name="Tromer E.C."/>
            <person name="Curtis B.A."/>
            <person name="Jerlstrom-Hultqvist J."/>
            <person name="Kolisko M."/>
            <person name="Yi Z."/>
            <person name="Salas-Leiva J.S."/>
            <person name="Gallot-Lavallee L."/>
            <person name="Kops G.J.P.L."/>
            <person name="Archibald J.M."/>
            <person name="Simpson A.G.B."/>
            <person name="Roger A.J."/>
        </authorList>
    </citation>
    <scope>NUCLEOTIDE SEQUENCE</scope>
    <source>
        <strain evidence="2">BICM</strain>
    </source>
</reference>
<feature type="region of interest" description="Disordered" evidence="1">
    <location>
        <begin position="62"/>
        <end position="84"/>
    </location>
</feature>
<protein>
    <submittedName>
        <fullName evidence="2">Uncharacterized protein</fullName>
    </submittedName>
</protein>
<dbReference type="Proteomes" id="UP000717585">
    <property type="component" value="Unassembled WGS sequence"/>
</dbReference>
<comment type="caution">
    <text evidence="2">The sequence shown here is derived from an EMBL/GenBank/DDBJ whole genome shotgun (WGS) entry which is preliminary data.</text>
</comment>
<gene>
    <name evidence="2" type="ORF">J8273_5892</name>
</gene>
<accession>A0A8J6E0X4</accession>
<proteinExistence type="predicted"/>
<evidence type="ECO:0000313" key="3">
    <source>
        <dbReference type="Proteomes" id="UP000717585"/>
    </source>
</evidence>
<feature type="region of interest" description="Disordered" evidence="1">
    <location>
        <begin position="22"/>
        <end position="45"/>
    </location>
</feature>